<evidence type="ECO:0000256" key="1">
    <source>
        <dbReference type="SAM" id="MobiDB-lite"/>
    </source>
</evidence>
<evidence type="ECO:0000313" key="3">
    <source>
        <dbReference type="Proteomes" id="UP000828390"/>
    </source>
</evidence>
<sequence>MANVNVFGRTDSSTAKCHRTRGITRKTAPPPGSHVFQRNGTSFKLSQHFTGTNVLTKFHEDWTINVTPRVKTSTPPGSYVFQPTGTIFNLFHDDWTTNVASRVLSRKTATLPGSHFHEDWTINVNVDDGQRTTDKGDQISSP</sequence>
<reference evidence="2" key="2">
    <citation type="submission" date="2020-11" db="EMBL/GenBank/DDBJ databases">
        <authorList>
            <person name="McCartney M.A."/>
            <person name="Auch B."/>
            <person name="Kono T."/>
            <person name="Mallez S."/>
            <person name="Becker A."/>
            <person name="Gohl D.M."/>
            <person name="Silverstein K.A.T."/>
            <person name="Koren S."/>
            <person name="Bechman K.B."/>
            <person name="Herman A."/>
            <person name="Abrahante J.E."/>
            <person name="Garbe J."/>
        </authorList>
    </citation>
    <scope>NUCLEOTIDE SEQUENCE</scope>
    <source>
        <strain evidence="2">Duluth1</strain>
        <tissue evidence="2">Whole animal</tissue>
    </source>
</reference>
<reference evidence="2" key="1">
    <citation type="journal article" date="2019" name="bioRxiv">
        <title>The Genome of the Zebra Mussel, Dreissena polymorpha: A Resource for Invasive Species Research.</title>
        <authorList>
            <person name="McCartney M.A."/>
            <person name="Auch B."/>
            <person name="Kono T."/>
            <person name="Mallez S."/>
            <person name="Zhang Y."/>
            <person name="Obille A."/>
            <person name="Becker A."/>
            <person name="Abrahante J.E."/>
            <person name="Garbe J."/>
            <person name="Badalamenti J.P."/>
            <person name="Herman A."/>
            <person name="Mangelson H."/>
            <person name="Liachko I."/>
            <person name="Sullivan S."/>
            <person name="Sone E.D."/>
            <person name="Koren S."/>
            <person name="Silverstein K.A.T."/>
            <person name="Beckman K.B."/>
            <person name="Gohl D.M."/>
        </authorList>
    </citation>
    <scope>NUCLEOTIDE SEQUENCE</scope>
    <source>
        <strain evidence="2">Duluth1</strain>
        <tissue evidence="2">Whole animal</tissue>
    </source>
</reference>
<protein>
    <submittedName>
        <fullName evidence="2">Uncharacterized protein</fullName>
    </submittedName>
</protein>
<accession>A0A9D4BW30</accession>
<gene>
    <name evidence="2" type="ORF">DPMN_071166</name>
</gene>
<dbReference type="AlphaFoldDB" id="A0A9D4BW30"/>
<evidence type="ECO:0000313" key="2">
    <source>
        <dbReference type="EMBL" id="KAH3711497.1"/>
    </source>
</evidence>
<organism evidence="2 3">
    <name type="scientific">Dreissena polymorpha</name>
    <name type="common">Zebra mussel</name>
    <name type="synonym">Mytilus polymorpha</name>
    <dbReference type="NCBI Taxonomy" id="45954"/>
    <lineage>
        <taxon>Eukaryota</taxon>
        <taxon>Metazoa</taxon>
        <taxon>Spiralia</taxon>
        <taxon>Lophotrochozoa</taxon>
        <taxon>Mollusca</taxon>
        <taxon>Bivalvia</taxon>
        <taxon>Autobranchia</taxon>
        <taxon>Heteroconchia</taxon>
        <taxon>Euheterodonta</taxon>
        <taxon>Imparidentia</taxon>
        <taxon>Neoheterodontei</taxon>
        <taxon>Myida</taxon>
        <taxon>Dreissenoidea</taxon>
        <taxon>Dreissenidae</taxon>
        <taxon>Dreissena</taxon>
    </lineage>
</organism>
<name>A0A9D4BW30_DREPO</name>
<dbReference type="EMBL" id="JAIWYP010000014">
    <property type="protein sequence ID" value="KAH3711497.1"/>
    <property type="molecule type" value="Genomic_DNA"/>
</dbReference>
<proteinExistence type="predicted"/>
<feature type="region of interest" description="Disordered" evidence="1">
    <location>
        <begin position="1"/>
        <end position="32"/>
    </location>
</feature>
<comment type="caution">
    <text evidence="2">The sequence shown here is derived from an EMBL/GenBank/DDBJ whole genome shotgun (WGS) entry which is preliminary data.</text>
</comment>
<keyword evidence="3" id="KW-1185">Reference proteome</keyword>
<dbReference type="Proteomes" id="UP000828390">
    <property type="component" value="Unassembled WGS sequence"/>
</dbReference>